<dbReference type="EMBL" id="KN825001">
    <property type="protein sequence ID" value="KIK96141.1"/>
    <property type="molecule type" value="Genomic_DNA"/>
</dbReference>
<evidence type="ECO:0008006" key="4">
    <source>
        <dbReference type="Google" id="ProtNLM"/>
    </source>
</evidence>
<name>A0A0D0DZQ4_9AGAM</name>
<dbReference type="Proteomes" id="UP000054538">
    <property type="component" value="Unassembled WGS sequence"/>
</dbReference>
<dbReference type="HOGENOM" id="CLU_1661341_0_0_1"/>
<feature type="transmembrane region" description="Helical" evidence="1">
    <location>
        <begin position="92"/>
        <end position="113"/>
    </location>
</feature>
<sequence length="159" mass="17038">MPPRGIPTFRSLVLSRRDANSEREPLALELTRKLEEFRKISLDLLMAFLAVHAISASNALGAVTLALLIYTISLHIAISGSFLQDNLALTRFLHAIPLVGIFAMAAIELVLVVRSPALATGVLLYAGLSADKILMRLPVRMPEVGPAVVNGDDVVVASS</sequence>
<feature type="transmembrane region" description="Helical" evidence="1">
    <location>
        <begin position="42"/>
        <end position="72"/>
    </location>
</feature>
<dbReference type="OrthoDB" id="2688201at2759"/>
<reference evidence="3" key="2">
    <citation type="submission" date="2015-01" db="EMBL/GenBank/DDBJ databases">
        <title>Evolutionary Origins and Diversification of the Mycorrhizal Mutualists.</title>
        <authorList>
            <consortium name="DOE Joint Genome Institute"/>
            <consortium name="Mycorrhizal Genomics Consortium"/>
            <person name="Kohler A."/>
            <person name="Kuo A."/>
            <person name="Nagy L.G."/>
            <person name="Floudas D."/>
            <person name="Copeland A."/>
            <person name="Barry K.W."/>
            <person name="Cichocki N."/>
            <person name="Veneault-Fourrey C."/>
            <person name="LaButti K."/>
            <person name="Lindquist E.A."/>
            <person name="Lipzen A."/>
            <person name="Lundell T."/>
            <person name="Morin E."/>
            <person name="Murat C."/>
            <person name="Riley R."/>
            <person name="Ohm R."/>
            <person name="Sun H."/>
            <person name="Tunlid A."/>
            <person name="Henrissat B."/>
            <person name="Grigoriev I.V."/>
            <person name="Hibbett D.S."/>
            <person name="Martin F."/>
        </authorList>
    </citation>
    <scope>NUCLEOTIDE SEQUENCE [LARGE SCALE GENOMIC DNA]</scope>
    <source>
        <strain evidence="3">Ve08.2h10</strain>
    </source>
</reference>
<keyword evidence="1" id="KW-0812">Transmembrane</keyword>
<organism evidence="2 3">
    <name type="scientific">Paxillus rubicundulus Ve08.2h10</name>
    <dbReference type="NCBI Taxonomy" id="930991"/>
    <lineage>
        <taxon>Eukaryota</taxon>
        <taxon>Fungi</taxon>
        <taxon>Dikarya</taxon>
        <taxon>Basidiomycota</taxon>
        <taxon>Agaricomycotina</taxon>
        <taxon>Agaricomycetes</taxon>
        <taxon>Agaricomycetidae</taxon>
        <taxon>Boletales</taxon>
        <taxon>Paxilineae</taxon>
        <taxon>Paxillaceae</taxon>
        <taxon>Paxillus</taxon>
    </lineage>
</organism>
<evidence type="ECO:0000256" key="1">
    <source>
        <dbReference type="SAM" id="Phobius"/>
    </source>
</evidence>
<keyword evidence="1" id="KW-1133">Transmembrane helix</keyword>
<keyword evidence="3" id="KW-1185">Reference proteome</keyword>
<gene>
    <name evidence="2" type="ORF">PAXRUDRAFT_32557</name>
</gene>
<keyword evidence="1" id="KW-0472">Membrane</keyword>
<evidence type="ECO:0000313" key="2">
    <source>
        <dbReference type="EMBL" id="KIK96141.1"/>
    </source>
</evidence>
<proteinExistence type="predicted"/>
<evidence type="ECO:0000313" key="3">
    <source>
        <dbReference type="Proteomes" id="UP000054538"/>
    </source>
</evidence>
<reference evidence="2 3" key="1">
    <citation type="submission" date="2014-04" db="EMBL/GenBank/DDBJ databases">
        <authorList>
            <consortium name="DOE Joint Genome Institute"/>
            <person name="Kuo A."/>
            <person name="Kohler A."/>
            <person name="Jargeat P."/>
            <person name="Nagy L.G."/>
            <person name="Floudas D."/>
            <person name="Copeland A."/>
            <person name="Barry K.W."/>
            <person name="Cichocki N."/>
            <person name="Veneault-Fourrey C."/>
            <person name="LaButti K."/>
            <person name="Lindquist E.A."/>
            <person name="Lipzen A."/>
            <person name="Lundell T."/>
            <person name="Morin E."/>
            <person name="Murat C."/>
            <person name="Sun H."/>
            <person name="Tunlid A."/>
            <person name="Henrissat B."/>
            <person name="Grigoriev I.V."/>
            <person name="Hibbett D.S."/>
            <person name="Martin F."/>
            <person name="Nordberg H.P."/>
            <person name="Cantor M.N."/>
            <person name="Hua S.X."/>
        </authorList>
    </citation>
    <scope>NUCLEOTIDE SEQUENCE [LARGE SCALE GENOMIC DNA]</scope>
    <source>
        <strain evidence="2 3">Ve08.2h10</strain>
    </source>
</reference>
<protein>
    <recommendedName>
        <fullName evidence="4">PRA1 family protein</fullName>
    </recommendedName>
</protein>
<dbReference type="AlphaFoldDB" id="A0A0D0DZQ4"/>
<dbReference type="InParanoid" id="A0A0D0DZQ4"/>
<accession>A0A0D0DZQ4</accession>